<keyword evidence="1" id="KW-0560">Oxidoreductase</keyword>
<dbReference type="EC" id="1.14.19.9" evidence="1"/>
<evidence type="ECO:0000313" key="1">
    <source>
        <dbReference type="EMBL" id="MDR7088719.1"/>
    </source>
</evidence>
<evidence type="ECO:0000313" key="2">
    <source>
        <dbReference type="Proteomes" id="UP001253595"/>
    </source>
</evidence>
<dbReference type="InterPro" id="IPR006905">
    <property type="entry name" value="Flavin_halogenase"/>
</dbReference>
<dbReference type="GO" id="GO:0016491">
    <property type="term" value="F:oxidoreductase activity"/>
    <property type="evidence" value="ECO:0007669"/>
    <property type="project" value="UniProtKB-KW"/>
</dbReference>
<accession>A0ABU1UU70</accession>
<dbReference type="Pfam" id="PF04820">
    <property type="entry name" value="Trp_halogenase"/>
    <property type="match status" value="1"/>
</dbReference>
<proteinExistence type="predicted"/>
<dbReference type="InterPro" id="IPR036188">
    <property type="entry name" value="FAD/NAD-bd_sf"/>
</dbReference>
<dbReference type="InterPro" id="IPR033856">
    <property type="entry name" value="Trp_halogen"/>
</dbReference>
<dbReference type="InterPro" id="IPR050816">
    <property type="entry name" value="Flavin-dep_Halogenase_NPB"/>
</dbReference>
<organism evidence="1 2">
    <name type="scientific">Cellvibrio fibrivorans</name>
    <dbReference type="NCBI Taxonomy" id="126350"/>
    <lineage>
        <taxon>Bacteria</taxon>
        <taxon>Pseudomonadati</taxon>
        <taxon>Pseudomonadota</taxon>
        <taxon>Gammaproteobacteria</taxon>
        <taxon>Cellvibrionales</taxon>
        <taxon>Cellvibrionaceae</taxon>
        <taxon>Cellvibrio</taxon>
    </lineage>
</organism>
<protein>
    <submittedName>
        <fullName evidence="1">Tryptophan halogenase</fullName>
        <ecNumber evidence="1">1.14.19.9</ecNumber>
    </submittedName>
</protein>
<dbReference type="PANTHER" id="PTHR43747:SF4">
    <property type="entry name" value="FLAVIN-DEPENDENT TRYPTOPHAN HALOGENASE"/>
    <property type="match status" value="1"/>
</dbReference>
<dbReference type="Proteomes" id="UP001253595">
    <property type="component" value="Unassembled WGS sequence"/>
</dbReference>
<dbReference type="PANTHER" id="PTHR43747">
    <property type="entry name" value="FAD-BINDING PROTEIN"/>
    <property type="match status" value="1"/>
</dbReference>
<keyword evidence="2" id="KW-1185">Reference proteome</keyword>
<comment type="caution">
    <text evidence="1">The sequence shown here is derived from an EMBL/GenBank/DDBJ whole genome shotgun (WGS) entry which is preliminary data.</text>
</comment>
<reference evidence="1 2" key="1">
    <citation type="submission" date="2023-07" db="EMBL/GenBank/DDBJ databases">
        <title>Sorghum-associated microbial communities from plants grown in Nebraska, USA.</title>
        <authorList>
            <person name="Schachtman D."/>
        </authorList>
    </citation>
    <scope>NUCLEOTIDE SEQUENCE [LARGE SCALE GENOMIC DNA]</scope>
    <source>
        <strain evidence="1 2">BE190</strain>
    </source>
</reference>
<dbReference type="RefSeq" id="WP_310068710.1">
    <property type="nucleotide sequence ID" value="NZ_JAVDVX010000001.1"/>
</dbReference>
<gene>
    <name evidence="1" type="ORF">J2X05_000722</name>
</gene>
<dbReference type="Gene3D" id="3.50.50.60">
    <property type="entry name" value="FAD/NAD(P)-binding domain"/>
    <property type="match status" value="1"/>
</dbReference>
<dbReference type="PIRSF" id="PIRSF011396">
    <property type="entry name" value="Trp_halogenase"/>
    <property type="match status" value="1"/>
</dbReference>
<dbReference type="EMBL" id="JAVDVX010000001">
    <property type="protein sequence ID" value="MDR7088719.1"/>
    <property type="molecule type" value="Genomic_DNA"/>
</dbReference>
<sequence length="502" mass="56982">MTDSRIRSIVILGGGTAGWMAAAALANRFKQGVTKITLVESADIGIIGVGEATVPYIKEFLQDLNINEVDFMRATNATYKLGIDFDGWYKPNEKFIHPFAGYGARIARIPFHHYWAKMRQQNKAQELDAYCLAVQMARHNKFALPKANNDVELSSFNYAFHFDAGLFANYLSGIAQQLGVKRIQANVQHVNQHPDTGFIQSLELDNGEQIEGEFFIDCSGFKGLLIEQTLKTGYETWNQWLRCDRAVAMPCASKLAPASATRSLAMEAGWQWRIPLQHRVGNGYVYCSDFISDELAAEKLLTNLEGDALAHPKFIRFTTGMRKQAWNKNVFCLGLASGFMEPLESTSIYLIQSSLTLLLNHFPNNQYNQQLVNTVNNNLRIRQEKLRDFLILHYYANQRHGQAFWDECRTMAIPDTLSARIEHFKQTCQPQIDDMDFFSTNSWLAMFSGFNIQPNYYHPVVDDFDEQLVEKELKAIAASISNTVKDLPDHLAFIQRNITAAQ</sequence>
<dbReference type="SUPFAM" id="SSF51905">
    <property type="entry name" value="FAD/NAD(P)-binding domain"/>
    <property type="match status" value="1"/>
</dbReference>
<name>A0ABU1UU70_9GAMM</name>